<name>X1VVN9_9ZZZZ</name>
<evidence type="ECO:0000256" key="1">
    <source>
        <dbReference type="SAM" id="MobiDB-lite"/>
    </source>
</evidence>
<reference evidence="2" key="1">
    <citation type="journal article" date="2014" name="Front. Microbiol.">
        <title>High frequency of phylogenetically diverse reductive dehalogenase-homologous genes in deep subseafloor sedimentary metagenomes.</title>
        <authorList>
            <person name="Kawai M."/>
            <person name="Futagami T."/>
            <person name="Toyoda A."/>
            <person name="Takaki Y."/>
            <person name="Nishi S."/>
            <person name="Hori S."/>
            <person name="Arai W."/>
            <person name="Tsubouchi T."/>
            <person name="Morono Y."/>
            <person name="Uchiyama I."/>
            <person name="Ito T."/>
            <person name="Fujiyama A."/>
            <person name="Inagaki F."/>
            <person name="Takami H."/>
        </authorList>
    </citation>
    <scope>NUCLEOTIDE SEQUENCE</scope>
    <source>
        <strain evidence="2">Expedition CK06-06</strain>
    </source>
</reference>
<feature type="region of interest" description="Disordered" evidence="1">
    <location>
        <begin position="13"/>
        <end position="36"/>
    </location>
</feature>
<organism evidence="2">
    <name type="scientific">marine sediment metagenome</name>
    <dbReference type="NCBI Taxonomy" id="412755"/>
    <lineage>
        <taxon>unclassified sequences</taxon>
        <taxon>metagenomes</taxon>
        <taxon>ecological metagenomes</taxon>
    </lineage>
</organism>
<dbReference type="EMBL" id="BARW01042410">
    <property type="protein sequence ID" value="GAJ22161.1"/>
    <property type="molecule type" value="Genomic_DNA"/>
</dbReference>
<proteinExistence type="predicted"/>
<evidence type="ECO:0000313" key="2">
    <source>
        <dbReference type="EMBL" id="GAJ22161.1"/>
    </source>
</evidence>
<gene>
    <name evidence="2" type="ORF">S12H4_62869</name>
</gene>
<feature type="non-terminal residue" evidence="2">
    <location>
        <position position="1"/>
    </location>
</feature>
<sequence>LVKNLGCAYGSRGFFSGGNDPTPPHPAPIRSYGGAG</sequence>
<dbReference type="AlphaFoldDB" id="X1VVN9"/>
<comment type="caution">
    <text evidence="2">The sequence shown here is derived from an EMBL/GenBank/DDBJ whole genome shotgun (WGS) entry which is preliminary data.</text>
</comment>
<accession>X1VVN9</accession>
<protein>
    <submittedName>
        <fullName evidence="2">Uncharacterized protein</fullName>
    </submittedName>
</protein>